<dbReference type="NCBIfam" id="TIGR00820">
    <property type="entry name" value="zip"/>
    <property type="match status" value="1"/>
</dbReference>
<dbReference type="EMBL" id="CAWUHB010000035">
    <property type="protein sequence ID" value="CAK7226129.1"/>
    <property type="molecule type" value="Genomic_DNA"/>
</dbReference>
<organism evidence="9 10">
    <name type="scientific">Sporothrix curviconia</name>
    <dbReference type="NCBI Taxonomy" id="1260050"/>
    <lineage>
        <taxon>Eukaryota</taxon>
        <taxon>Fungi</taxon>
        <taxon>Dikarya</taxon>
        <taxon>Ascomycota</taxon>
        <taxon>Pezizomycotina</taxon>
        <taxon>Sordariomycetes</taxon>
        <taxon>Sordariomycetidae</taxon>
        <taxon>Ophiostomatales</taxon>
        <taxon>Ophiostomataceae</taxon>
        <taxon>Sporothrix</taxon>
    </lineage>
</organism>
<feature type="transmembrane region" description="Helical" evidence="8">
    <location>
        <begin position="300"/>
        <end position="323"/>
    </location>
</feature>
<comment type="similarity">
    <text evidence="2 8">Belongs to the ZIP transporter (TC 2.A.5) family.</text>
</comment>
<reference evidence="9 10" key="1">
    <citation type="submission" date="2024-01" db="EMBL/GenBank/DDBJ databases">
        <authorList>
            <person name="Allen C."/>
            <person name="Tagirdzhanova G."/>
        </authorList>
    </citation>
    <scope>NUCLEOTIDE SEQUENCE [LARGE SCALE GENOMIC DNA]</scope>
</reference>
<feature type="transmembrane region" description="Helical" evidence="8">
    <location>
        <begin position="235"/>
        <end position="254"/>
    </location>
</feature>
<feature type="transmembrane region" description="Helical" evidence="8">
    <location>
        <begin position="343"/>
        <end position="363"/>
    </location>
</feature>
<evidence type="ECO:0000256" key="3">
    <source>
        <dbReference type="ARBA" id="ARBA00022448"/>
    </source>
</evidence>
<keyword evidence="3 8" id="KW-0813">Transport</keyword>
<keyword evidence="7 8" id="KW-0472">Membrane</keyword>
<evidence type="ECO:0000256" key="2">
    <source>
        <dbReference type="ARBA" id="ARBA00006939"/>
    </source>
</evidence>
<comment type="caution">
    <text evidence="9">The sequence shown here is derived from an EMBL/GenBank/DDBJ whole genome shotgun (WGS) entry which is preliminary data.</text>
</comment>
<evidence type="ECO:0000313" key="10">
    <source>
        <dbReference type="Proteomes" id="UP001642405"/>
    </source>
</evidence>
<sequence>MADVDTFNPEMVNLTTADPKDIICFLNDEGNDYNGKLGLRISALFVILITSTFCTFFPIVATRIKRLRIPVHVYLFARYFGAGVIIATAFIHLLDPAYDEIGPASCVGLTGGWASYSWPPCLALIMVMLTFLLEFSAEWFVDKKYGMRHNTHDDNIESTITTGAAHEHAHDKAGSAAQSHQFLHSADQDNNAPAQEGGAAAVSSGAADDASQEKLDVEKVDYASAASDLAFREQFAAFLVLEFGVIVHSVIIGLNLGVVGDEFDTLYPVIVFHQAFEGLGIGARLSAIPFPARPSKFVRALPWLLCAAYGLTTPIAIAIGLGLRTTYNGNSFTANVVSGVLDSISAGILIYTGLVELLARDFLFNPDRTRDGKRIIFMLVCLFLGTAIMALLGKWA</sequence>
<evidence type="ECO:0000256" key="1">
    <source>
        <dbReference type="ARBA" id="ARBA00004141"/>
    </source>
</evidence>
<dbReference type="InterPro" id="IPR003689">
    <property type="entry name" value="ZIP"/>
</dbReference>
<name>A0ABP0C2C7_9PEZI</name>
<dbReference type="Pfam" id="PF02535">
    <property type="entry name" value="Zip"/>
    <property type="match status" value="1"/>
</dbReference>
<evidence type="ECO:0000256" key="6">
    <source>
        <dbReference type="ARBA" id="ARBA00023065"/>
    </source>
</evidence>
<evidence type="ECO:0008006" key="11">
    <source>
        <dbReference type="Google" id="ProtNLM"/>
    </source>
</evidence>
<evidence type="ECO:0000256" key="5">
    <source>
        <dbReference type="ARBA" id="ARBA00022989"/>
    </source>
</evidence>
<comment type="subcellular location">
    <subcellularLocation>
        <location evidence="1 8">Membrane</location>
        <topology evidence="1 8">Multi-pass membrane protein</topology>
    </subcellularLocation>
</comment>
<protein>
    <recommendedName>
        <fullName evidence="11">Solute carrier family 39 (Zinc transporter), member 1/2/3</fullName>
    </recommendedName>
</protein>
<feature type="transmembrane region" description="Helical" evidence="8">
    <location>
        <begin position="375"/>
        <end position="393"/>
    </location>
</feature>
<dbReference type="Proteomes" id="UP001642405">
    <property type="component" value="Unassembled WGS sequence"/>
</dbReference>
<dbReference type="PANTHER" id="PTHR11040">
    <property type="entry name" value="ZINC/IRON TRANSPORTER"/>
    <property type="match status" value="1"/>
</dbReference>
<evidence type="ECO:0000313" key="9">
    <source>
        <dbReference type="EMBL" id="CAK7226129.1"/>
    </source>
</evidence>
<keyword evidence="6 8" id="KW-0406">Ion transport</keyword>
<dbReference type="PANTHER" id="PTHR11040:SF32">
    <property type="entry name" value="ZINC-REGULATED TRANSPORTER 1"/>
    <property type="match status" value="1"/>
</dbReference>
<proteinExistence type="inferred from homology"/>
<gene>
    <name evidence="9" type="ORF">SCUCBS95973_006095</name>
</gene>
<feature type="transmembrane region" description="Helical" evidence="8">
    <location>
        <begin position="266"/>
        <end position="288"/>
    </location>
</feature>
<keyword evidence="4 8" id="KW-0812">Transmembrane</keyword>
<feature type="transmembrane region" description="Helical" evidence="8">
    <location>
        <begin position="122"/>
        <end position="141"/>
    </location>
</feature>
<evidence type="ECO:0000256" key="8">
    <source>
        <dbReference type="RuleBase" id="RU362088"/>
    </source>
</evidence>
<feature type="transmembrane region" description="Helical" evidence="8">
    <location>
        <begin position="73"/>
        <end position="94"/>
    </location>
</feature>
<evidence type="ECO:0000256" key="7">
    <source>
        <dbReference type="ARBA" id="ARBA00023136"/>
    </source>
</evidence>
<keyword evidence="10" id="KW-1185">Reference proteome</keyword>
<evidence type="ECO:0000256" key="4">
    <source>
        <dbReference type="ARBA" id="ARBA00022692"/>
    </source>
</evidence>
<accession>A0ABP0C2C7</accession>
<feature type="transmembrane region" description="Helical" evidence="8">
    <location>
        <begin position="41"/>
        <end position="61"/>
    </location>
</feature>
<dbReference type="InterPro" id="IPR004698">
    <property type="entry name" value="Zn/Fe_permease_fun/pln"/>
</dbReference>
<keyword evidence="5 8" id="KW-1133">Transmembrane helix</keyword>